<dbReference type="Gene3D" id="2.10.109.10">
    <property type="entry name" value="Umud Fragment, subunit A"/>
    <property type="match status" value="1"/>
</dbReference>
<dbReference type="InterPro" id="IPR000223">
    <property type="entry name" value="Pept_S26A_signal_pept_1"/>
</dbReference>
<gene>
    <name evidence="12" type="ORF">MAR_011010</name>
    <name evidence="13" type="ORF">MAR_011052</name>
</gene>
<name>A0ABY7FT02_MYAAR</name>
<evidence type="ECO:0000256" key="3">
    <source>
        <dbReference type="ARBA" id="ARBA00011805"/>
    </source>
</evidence>
<reference evidence="13" key="1">
    <citation type="submission" date="2022-11" db="EMBL/GenBank/DDBJ databases">
        <title>Centuries of genome instability and evolution in soft-shell clam transmissible cancer (bioRxiv).</title>
        <authorList>
            <person name="Hart S.F.M."/>
            <person name="Yonemitsu M.A."/>
            <person name="Giersch R.M."/>
            <person name="Beal B.F."/>
            <person name="Arriagada G."/>
            <person name="Davis B.W."/>
            <person name="Ostrander E.A."/>
            <person name="Goff S.P."/>
            <person name="Metzger M.J."/>
        </authorList>
    </citation>
    <scope>NUCLEOTIDE SEQUENCE</scope>
    <source>
        <strain evidence="13">MELC-2E11</strain>
        <tissue evidence="13">Siphon/mantle</tissue>
    </source>
</reference>
<sequence length="182" mass="20740">MDILIYFSCYVFGRNTNRNFVLCCDIIAFDGWQVSTNIALDTNDALSSRKYSKEHPSRCENKFECLVMAPYNPKNTVIKRIIALEGDSVSHVNSDDVWVRVPRGQCWVEGDNPRFSKDSNSYGPVPLGLIQAKATHIVWPPRRWCKLNSSNNEYSLPPDRVMPNHITSSHNDYNGRPCTTVI</sequence>
<evidence type="ECO:0000256" key="8">
    <source>
        <dbReference type="ARBA" id="ARBA00022801"/>
    </source>
</evidence>
<dbReference type="InterPro" id="IPR036286">
    <property type="entry name" value="LexA/Signal_pep-like_sf"/>
</dbReference>
<comment type="subunit">
    <text evidence="3">Heterodimer of 2 subunits, IMMPL1 and IMMPL2.</text>
</comment>
<proteinExistence type="inferred from homology"/>
<evidence type="ECO:0000256" key="7">
    <source>
        <dbReference type="ARBA" id="ARBA00022792"/>
    </source>
</evidence>
<evidence type="ECO:0000256" key="4">
    <source>
        <dbReference type="ARBA" id="ARBA00013650"/>
    </source>
</evidence>
<evidence type="ECO:0000256" key="9">
    <source>
        <dbReference type="ARBA" id="ARBA00022989"/>
    </source>
</evidence>
<evidence type="ECO:0000256" key="11">
    <source>
        <dbReference type="ARBA" id="ARBA00023136"/>
    </source>
</evidence>
<dbReference type="PRINTS" id="PR00727">
    <property type="entry name" value="LEADERPTASE"/>
</dbReference>
<keyword evidence="11" id="KW-0472">Membrane</keyword>
<evidence type="ECO:0000313" key="13">
    <source>
        <dbReference type="EMBL" id="WAR25348.1"/>
    </source>
</evidence>
<protein>
    <recommendedName>
        <fullName evidence="4">Mitochondrial inner membrane protease subunit 2</fullName>
    </recommendedName>
</protein>
<dbReference type="EMBL" id="CP111025">
    <property type="protein sequence ID" value="WAR25306.1"/>
    <property type="molecule type" value="Genomic_DNA"/>
</dbReference>
<keyword evidence="10" id="KW-0496">Mitochondrion</keyword>
<evidence type="ECO:0000256" key="10">
    <source>
        <dbReference type="ARBA" id="ARBA00023128"/>
    </source>
</evidence>
<accession>A0ABY7FT02</accession>
<keyword evidence="6" id="KW-0812">Transmembrane</keyword>
<evidence type="ECO:0000256" key="6">
    <source>
        <dbReference type="ARBA" id="ARBA00022692"/>
    </source>
</evidence>
<dbReference type="EMBL" id="CP111025">
    <property type="protein sequence ID" value="WAR25348.1"/>
    <property type="molecule type" value="Genomic_DNA"/>
</dbReference>
<evidence type="ECO:0000313" key="12">
    <source>
        <dbReference type="EMBL" id="WAR25306.1"/>
    </source>
</evidence>
<organism evidence="13 14">
    <name type="scientific">Mya arenaria</name>
    <name type="common">Soft-shell clam</name>
    <dbReference type="NCBI Taxonomy" id="6604"/>
    <lineage>
        <taxon>Eukaryota</taxon>
        <taxon>Metazoa</taxon>
        <taxon>Spiralia</taxon>
        <taxon>Lophotrochozoa</taxon>
        <taxon>Mollusca</taxon>
        <taxon>Bivalvia</taxon>
        <taxon>Autobranchia</taxon>
        <taxon>Heteroconchia</taxon>
        <taxon>Euheterodonta</taxon>
        <taxon>Imparidentia</taxon>
        <taxon>Neoheterodontei</taxon>
        <taxon>Myida</taxon>
        <taxon>Myoidea</taxon>
        <taxon>Myidae</taxon>
        <taxon>Mya</taxon>
    </lineage>
</organism>
<keyword evidence="7" id="KW-0999">Mitochondrion inner membrane</keyword>
<dbReference type="CDD" id="cd06530">
    <property type="entry name" value="S26_SPase_I"/>
    <property type="match status" value="1"/>
</dbReference>
<keyword evidence="5" id="KW-0645">Protease</keyword>
<keyword evidence="9" id="KW-1133">Transmembrane helix</keyword>
<evidence type="ECO:0000256" key="2">
    <source>
        <dbReference type="ARBA" id="ARBA00007066"/>
    </source>
</evidence>
<dbReference type="PANTHER" id="PTHR46041">
    <property type="entry name" value="MITOCHONDRIAL INNER MEMBRANE PROTEASE SUBUNIT 2"/>
    <property type="match status" value="1"/>
</dbReference>
<dbReference type="InterPro" id="IPR037730">
    <property type="entry name" value="IMP2"/>
</dbReference>
<keyword evidence="8" id="KW-0378">Hydrolase</keyword>
<evidence type="ECO:0000256" key="1">
    <source>
        <dbReference type="ARBA" id="ARBA00004434"/>
    </source>
</evidence>
<evidence type="ECO:0000313" key="14">
    <source>
        <dbReference type="Proteomes" id="UP001164746"/>
    </source>
</evidence>
<dbReference type="InterPro" id="IPR019533">
    <property type="entry name" value="Peptidase_S26"/>
</dbReference>
<comment type="subcellular location">
    <subcellularLocation>
        <location evidence="1">Mitochondrion inner membrane</location>
        <topology evidence="1">Single-pass membrane protein</topology>
    </subcellularLocation>
</comment>
<comment type="similarity">
    <text evidence="2">Belongs to the peptidase S26 family. IMP2 subfamily.</text>
</comment>
<dbReference type="SUPFAM" id="SSF51306">
    <property type="entry name" value="LexA/Signal peptidase"/>
    <property type="match status" value="1"/>
</dbReference>
<dbReference type="PANTHER" id="PTHR46041:SF2">
    <property type="entry name" value="MITOCHONDRIAL INNER MEMBRANE PROTEASE SUBUNIT 2"/>
    <property type="match status" value="1"/>
</dbReference>
<evidence type="ECO:0000256" key="5">
    <source>
        <dbReference type="ARBA" id="ARBA00022670"/>
    </source>
</evidence>
<dbReference type="Proteomes" id="UP001164746">
    <property type="component" value="Chromosome 14"/>
</dbReference>
<keyword evidence="14" id="KW-1185">Reference proteome</keyword>